<dbReference type="AlphaFoldDB" id="A0A9P7RXI2"/>
<accession>A0A9P7RXI2</accession>
<proteinExistence type="predicted"/>
<evidence type="ECO:0000313" key="2">
    <source>
        <dbReference type="EMBL" id="KAG7091530.1"/>
    </source>
</evidence>
<protein>
    <submittedName>
        <fullName evidence="2">Uncharacterized protein</fullName>
    </submittedName>
</protein>
<feature type="compositionally biased region" description="Polar residues" evidence="1">
    <location>
        <begin position="898"/>
        <end position="917"/>
    </location>
</feature>
<feature type="compositionally biased region" description="Polar residues" evidence="1">
    <location>
        <begin position="1"/>
        <end position="11"/>
    </location>
</feature>
<feature type="region of interest" description="Disordered" evidence="1">
    <location>
        <begin position="466"/>
        <end position="495"/>
    </location>
</feature>
<feature type="region of interest" description="Disordered" evidence="1">
    <location>
        <begin position="640"/>
        <end position="726"/>
    </location>
</feature>
<feature type="region of interest" description="Disordered" evidence="1">
    <location>
        <begin position="798"/>
        <end position="935"/>
    </location>
</feature>
<name>A0A9P7RXI2_9AGAR</name>
<feature type="compositionally biased region" description="Polar residues" evidence="1">
    <location>
        <begin position="36"/>
        <end position="47"/>
    </location>
</feature>
<feature type="compositionally biased region" description="Polar residues" evidence="1">
    <location>
        <begin position="1007"/>
        <end position="1019"/>
    </location>
</feature>
<feature type="compositionally biased region" description="Acidic residues" evidence="1">
    <location>
        <begin position="658"/>
        <end position="671"/>
    </location>
</feature>
<reference evidence="2" key="1">
    <citation type="journal article" date="2021" name="Genome Biol. Evol.">
        <title>The assembled and annotated genome of the fairy-ring fungus Marasmius oreades.</title>
        <authorList>
            <person name="Hiltunen M."/>
            <person name="Ament-Velasquez S.L."/>
            <person name="Johannesson H."/>
        </authorList>
    </citation>
    <scope>NUCLEOTIDE SEQUENCE</scope>
    <source>
        <strain evidence="2">03SP1</strain>
    </source>
</reference>
<evidence type="ECO:0000256" key="1">
    <source>
        <dbReference type="SAM" id="MobiDB-lite"/>
    </source>
</evidence>
<dbReference type="Proteomes" id="UP001049176">
    <property type="component" value="Chromosome 6"/>
</dbReference>
<dbReference type="EMBL" id="CM032186">
    <property type="protein sequence ID" value="KAG7091530.1"/>
    <property type="molecule type" value="Genomic_DNA"/>
</dbReference>
<dbReference type="RefSeq" id="XP_043008000.1">
    <property type="nucleotide sequence ID" value="XM_043155531.1"/>
</dbReference>
<evidence type="ECO:0000313" key="3">
    <source>
        <dbReference type="Proteomes" id="UP001049176"/>
    </source>
</evidence>
<comment type="caution">
    <text evidence="2">The sequence shown here is derived from an EMBL/GenBank/DDBJ whole genome shotgun (WGS) entry which is preliminary data.</text>
</comment>
<feature type="compositionally biased region" description="Pro residues" evidence="1">
    <location>
        <begin position="17"/>
        <end position="34"/>
    </location>
</feature>
<dbReference type="OrthoDB" id="2665953at2759"/>
<feature type="region of interest" description="Disordered" evidence="1">
    <location>
        <begin position="1"/>
        <end position="59"/>
    </location>
</feature>
<feature type="compositionally biased region" description="Polar residues" evidence="1">
    <location>
        <begin position="704"/>
        <end position="722"/>
    </location>
</feature>
<feature type="compositionally biased region" description="Polar residues" evidence="1">
    <location>
        <begin position="847"/>
        <end position="859"/>
    </location>
</feature>
<dbReference type="GeneID" id="66079635"/>
<sequence>MSQLPPSSQLHLQRMSQPPPPSQLRMSQPPPPSQSHPVSTTPNSPSTVDEYDNAFPPFSESMLHAVHVLEQHEQSTSSDPPLPTKRLLTPKKNAPSSLHVLAAQRKAVANAQLPQNAQNVASTPPQLLQSLRSPFTAPSSENSLPYMTPLAGQYAHPFRTADAHSYQVQHPQLHPPSATLTVPPGPYQTNTLSGPGIPTSLSFPPQTISFSVPPHVEATPSTTQPMLPHIEGVGGRPTKTEAQGLQESFCKLDSLLEKLAERLGTTPDLLLSRYLANNSQGRLKGKDNPWNTYQQWVLNNDSILIQEMQRLEDEASEDIKWDGHSDPDAQQLKLAFWKFKEEVDDWEQILREAKSKALLTKQLQRYRRKAFENIFGRIKSLQQTADNRYGFSGVAMLIGNQVNNDQSLAHIHTTSKVETFSEDCCLTDQGGLIGHLRSLAYHNVRRDILKSEVLAAAERLELSVLQSPTEGPSNSGVASTLAAAPPSTIKDSPVDASSQNASSIIFGIKVPNYSSESKLTDAARMALRGRASEAGLNAERLYWNTLHQHMIKAGLAIINWPHSVLQPWTSSSSSSKGIAKLDKASRMALIAACDEHCQQWLSFVSRCKADIRNSVVPILSFTPDADGKIGQIFLKQVMSKSKPAHKSKRKANVKVEADSDSFEGADSDELENSGKDIKNAAPALDKVEQETPTARPRSLRHTRANSQPPTAETASVKTTTKLQPPPKILSTASVKRVSFQVQDQATAEPSAPMNAPLATVINDDSISTYAQSSYTSVQRLSGLRNKVDVKPPISLEDLDDMVTASKRPSPPPTDEVDAKRRRCDSYKGSTPAGPTMAESTHHPHQGTRGSSTDYSMATAQQPLPPPPLITATTHHLAPPPSSEVSFPEAVPSPHPQRHSTPSSTIDHPQNPTYNPGFQNHPHHQHHPPPPQPQFSPEQVQAMMAMMAASGFQFPPSTGAAPAHPFAVPHQVVNPGGSVYHQNGYPIPDQSTAHTGAGPNYMHGGNAGQTPHQGGNSVSD</sequence>
<dbReference type="KEGG" id="more:E1B28_010559"/>
<feature type="region of interest" description="Disordered" evidence="1">
    <location>
        <begin position="982"/>
        <end position="1019"/>
    </location>
</feature>
<keyword evidence="3" id="KW-1185">Reference proteome</keyword>
<organism evidence="2 3">
    <name type="scientific">Marasmius oreades</name>
    <name type="common">fairy-ring Marasmius</name>
    <dbReference type="NCBI Taxonomy" id="181124"/>
    <lineage>
        <taxon>Eukaryota</taxon>
        <taxon>Fungi</taxon>
        <taxon>Dikarya</taxon>
        <taxon>Basidiomycota</taxon>
        <taxon>Agaricomycotina</taxon>
        <taxon>Agaricomycetes</taxon>
        <taxon>Agaricomycetidae</taxon>
        <taxon>Agaricales</taxon>
        <taxon>Marasmiineae</taxon>
        <taxon>Marasmiaceae</taxon>
        <taxon>Marasmius</taxon>
    </lineage>
</organism>
<feature type="compositionally biased region" description="Basic residues" evidence="1">
    <location>
        <begin position="642"/>
        <end position="652"/>
    </location>
</feature>
<feature type="compositionally biased region" description="Polar residues" evidence="1">
    <location>
        <begin position="466"/>
        <end position="478"/>
    </location>
</feature>
<gene>
    <name evidence="2" type="ORF">E1B28_010559</name>
</gene>